<feature type="region of interest" description="Disordered" evidence="1">
    <location>
        <begin position="794"/>
        <end position="818"/>
    </location>
</feature>
<feature type="region of interest" description="Disordered" evidence="1">
    <location>
        <begin position="550"/>
        <end position="590"/>
    </location>
</feature>
<feature type="compositionally biased region" description="Basic and acidic residues" evidence="1">
    <location>
        <begin position="167"/>
        <end position="202"/>
    </location>
</feature>
<feature type="compositionally biased region" description="Basic and acidic residues" evidence="1">
    <location>
        <begin position="415"/>
        <end position="431"/>
    </location>
</feature>
<dbReference type="AlphaFoldDB" id="A0AA88YFR4"/>
<feature type="compositionally biased region" description="Polar residues" evidence="1">
    <location>
        <begin position="908"/>
        <end position="919"/>
    </location>
</feature>
<accession>A0AA88YFR4</accession>
<keyword evidence="2" id="KW-0812">Transmembrane</keyword>
<proteinExistence type="predicted"/>
<organism evidence="3 4">
    <name type="scientific">Pinctada imbricata</name>
    <name type="common">Atlantic pearl-oyster</name>
    <name type="synonym">Pinctada martensii</name>
    <dbReference type="NCBI Taxonomy" id="66713"/>
    <lineage>
        <taxon>Eukaryota</taxon>
        <taxon>Metazoa</taxon>
        <taxon>Spiralia</taxon>
        <taxon>Lophotrochozoa</taxon>
        <taxon>Mollusca</taxon>
        <taxon>Bivalvia</taxon>
        <taxon>Autobranchia</taxon>
        <taxon>Pteriomorphia</taxon>
        <taxon>Pterioida</taxon>
        <taxon>Pterioidea</taxon>
        <taxon>Pteriidae</taxon>
        <taxon>Pinctada</taxon>
    </lineage>
</organism>
<evidence type="ECO:0000256" key="2">
    <source>
        <dbReference type="SAM" id="Phobius"/>
    </source>
</evidence>
<protein>
    <submittedName>
        <fullName evidence="3">Uncharacterized protein</fullName>
    </submittedName>
</protein>
<keyword evidence="2" id="KW-1133">Transmembrane helix</keyword>
<feature type="compositionally biased region" description="Acidic residues" evidence="1">
    <location>
        <begin position="446"/>
        <end position="457"/>
    </location>
</feature>
<gene>
    <name evidence="3" type="ORF">FSP39_023883</name>
</gene>
<keyword evidence="2" id="KW-0472">Membrane</keyword>
<feature type="region of interest" description="Disordered" evidence="1">
    <location>
        <begin position="404"/>
        <end position="457"/>
    </location>
</feature>
<dbReference type="Proteomes" id="UP001186944">
    <property type="component" value="Unassembled WGS sequence"/>
</dbReference>
<dbReference type="EMBL" id="VSWD01000006">
    <property type="protein sequence ID" value="KAK3100695.1"/>
    <property type="molecule type" value="Genomic_DNA"/>
</dbReference>
<sequence length="1037" mass="116544">MIPADQTLYCVYSGTSGSNTYVTVYNNENETSISAPTSYRFTCLVYSVSDSSISMTTNPEECLTTTLQTPTSISSTYGQIVNFTDIASTLLVLALIIAIIIIIICCIKRRRKRRPVPDEEQQIKEDEKDEARENADDMDGEKKDQVQTKTEEEEDDQRSVDSGFIPDRIDKEEQEKADQEQKNEEEVRAEGDGEKDDKDRPDTVQSRMSDLGRSIAPSDGLSPRDDSPGPAGDHPEQHGSDSEGSTADSDDPSEIERRIQMVGMKKQGQQYVPDGELSKVLVTRDMEEKARLKKMKGKRGRGMQKYGKGKSKKQQDNRDKAGTPDSKTEVERLKGHGGVKAEFMEQYHHKKKIEKKLDDEHYWSEEDDKIDNLRIDDLDDEFEASFPEEKIKVENDVVVIEVKDGSDISMADENEANKQNEQDKDREKDSGNDSPGVEQTTRDVDNDVNIDSDPDMADVEEFDDGMDEVYVRGTGRLPPGFIRDPQGRIIRIADGQIITEDEMEKLFKKARIKRLFNIARLKRNKKGRPIGGFIDDDYGPEIKQNDRNQAEDNLDNQEGPKRKQSRSSATHRLGGPVDRPRKSQGFIDFPGPRTVGFDVDDVSDIIKIDDDSDELKKKGGQFIFVNGADENPRELNSLVKVYGRHGTPYGMQESRPFGGPNLSRTESGRGQMNAEKLQNFRQGLANDRKFLDRKGPGLPVREAFGGGGDLTVEDLSEDDRQLELGSEDEFILVGGNRAKSGNQNEPLFTILRRPDELPGKNGSNGNPGPWCTRHDLRHSIPWSLRVENGHPGISRAHTGLHDESDNSNNAFGLPKSADHKRNLDDRRLREILEELYKDKKYFDHVIDTTGDNDVNLIIDERDLAEHGRDRLLDKADVWEQKQRENPAPLPPWLVPSRMNTAFRLESGRGSQISQTSTATPPIYENYRQKTAPNLTQEVIPEASTPPMRNSTPDAKNWGRSLSGKEQRDSKPNIDEIIIDADHKGNSKDNDNTNTPLPGQQLEESQSQNENTMHAQFIAPANSAASFSMPPGKNETQC</sequence>
<name>A0AA88YFR4_PINIB</name>
<feature type="region of interest" description="Disordered" evidence="1">
    <location>
        <begin position="905"/>
        <end position="1037"/>
    </location>
</feature>
<feature type="compositionally biased region" description="Basic and acidic residues" evidence="1">
    <location>
        <begin position="962"/>
        <end position="990"/>
    </location>
</feature>
<feature type="transmembrane region" description="Helical" evidence="2">
    <location>
        <begin position="86"/>
        <end position="107"/>
    </location>
</feature>
<reference evidence="3" key="1">
    <citation type="submission" date="2019-08" db="EMBL/GenBank/DDBJ databases">
        <title>The improved chromosome-level genome for the pearl oyster Pinctada fucata martensii using PacBio sequencing and Hi-C.</title>
        <authorList>
            <person name="Zheng Z."/>
        </authorList>
    </citation>
    <scope>NUCLEOTIDE SEQUENCE</scope>
    <source>
        <strain evidence="3">ZZ-2019</strain>
        <tissue evidence="3">Adductor muscle</tissue>
    </source>
</reference>
<evidence type="ECO:0000256" key="1">
    <source>
        <dbReference type="SAM" id="MobiDB-lite"/>
    </source>
</evidence>
<feature type="region of interest" description="Disordered" evidence="1">
    <location>
        <begin position="115"/>
        <end position="345"/>
    </location>
</feature>
<comment type="caution">
    <text evidence="3">The sequence shown here is derived from an EMBL/GenBank/DDBJ whole genome shotgun (WGS) entry which is preliminary data.</text>
</comment>
<feature type="compositionally biased region" description="Basic and acidic residues" evidence="1">
    <location>
        <begin position="222"/>
        <end position="241"/>
    </location>
</feature>
<evidence type="ECO:0000313" key="4">
    <source>
        <dbReference type="Proteomes" id="UP001186944"/>
    </source>
</evidence>
<feature type="compositionally biased region" description="Basic and acidic residues" evidence="1">
    <location>
        <begin position="313"/>
        <end position="334"/>
    </location>
</feature>
<keyword evidence="4" id="KW-1185">Reference proteome</keyword>
<evidence type="ECO:0000313" key="3">
    <source>
        <dbReference type="EMBL" id="KAK3100695.1"/>
    </source>
</evidence>
<feature type="compositionally biased region" description="Low complexity" evidence="1">
    <location>
        <begin position="999"/>
        <end position="1010"/>
    </location>
</feature>
<feature type="compositionally biased region" description="Basic and acidic residues" evidence="1">
    <location>
        <begin position="115"/>
        <end position="150"/>
    </location>
</feature>
<feature type="compositionally biased region" description="Basic residues" evidence="1">
    <location>
        <begin position="291"/>
        <end position="312"/>
    </location>
</feature>